<organism evidence="11 12">
    <name type="scientific">Asticcacaulis machinosus</name>
    <dbReference type="NCBI Taxonomy" id="2984211"/>
    <lineage>
        <taxon>Bacteria</taxon>
        <taxon>Pseudomonadati</taxon>
        <taxon>Pseudomonadota</taxon>
        <taxon>Alphaproteobacteria</taxon>
        <taxon>Caulobacterales</taxon>
        <taxon>Caulobacteraceae</taxon>
        <taxon>Asticcacaulis</taxon>
    </lineage>
</organism>
<evidence type="ECO:0000256" key="6">
    <source>
        <dbReference type="ARBA" id="ARBA00022917"/>
    </source>
</evidence>
<comment type="function">
    <text evidence="8">Catalyzes the attachment of glutamate to tRNA(Glu) in a two-step reaction: glutamate is first activated by ATP to form Glu-AMP and then transferred to the acceptor end of tRNA(Glu).</text>
</comment>
<evidence type="ECO:0000256" key="2">
    <source>
        <dbReference type="ARBA" id="ARBA00022490"/>
    </source>
</evidence>
<dbReference type="InterPro" id="IPR000924">
    <property type="entry name" value="Glu/Gln-tRNA-synth"/>
</dbReference>
<evidence type="ECO:0000256" key="4">
    <source>
        <dbReference type="ARBA" id="ARBA00022741"/>
    </source>
</evidence>
<dbReference type="EC" id="6.1.1.17" evidence="8"/>
<protein>
    <recommendedName>
        <fullName evidence="8">Glutamate--tRNA ligase</fullName>
        <ecNumber evidence="8">6.1.1.17</ecNumber>
    </recommendedName>
    <alternativeName>
        <fullName evidence="8">Glutamyl-tRNA synthetase</fullName>
        <shortName evidence="8">GluRS</shortName>
    </alternativeName>
</protein>
<keyword evidence="3 8" id="KW-0436">Ligase</keyword>
<comment type="caution">
    <text evidence="8">Lacks conserved residue(s) required for the propagation of feature annotation.</text>
</comment>
<comment type="subcellular location">
    <subcellularLocation>
        <location evidence="8">Cytoplasm</location>
    </subcellularLocation>
</comment>
<keyword evidence="4 8" id="KW-0547">Nucleotide-binding</keyword>
<keyword evidence="7 8" id="KW-0030">Aminoacyl-tRNA synthetase</keyword>
<dbReference type="Gene3D" id="3.40.50.620">
    <property type="entry name" value="HUPs"/>
    <property type="match status" value="1"/>
</dbReference>
<feature type="domain" description="Aminoacyl-tRNA synthetase class I anticodon-binding" evidence="10">
    <location>
        <begin position="377"/>
        <end position="445"/>
    </location>
</feature>
<dbReference type="Proteomes" id="UP001218579">
    <property type="component" value="Unassembled WGS sequence"/>
</dbReference>
<dbReference type="HAMAP" id="MF_00022">
    <property type="entry name" value="Glu_tRNA_synth_type1"/>
    <property type="match status" value="1"/>
</dbReference>
<name>A0ABT5HFH6_9CAUL</name>
<comment type="catalytic activity">
    <reaction evidence="8">
        <text>tRNA(Glu) + L-glutamate + ATP = L-glutamyl-tRNA(Glu) + AMP + diphosphate</text>
        <dbReference type="Rhea" id="RHEA:23540"/>
        <dbReference type="Rhea" id="RHEA-COMP:9663"/>
        <dbReference type="Rhea" id="RHEA-COMP:9680"/>
        <dbReference type="ChEBI" id="CHEBI:29985"/>
        <dbReference type="ChEBI" id="CHEBI:30616"/>
        <dbReference type="ChEBI" id="CHEBI:33019"/>
        <dbReference type="ChEBI" id="CHEBI:78442"/>
        <dbReference type="ChEBI" id="CHEBI:78520"/>
        <dbReference type="ChEBI" id="CHEBI:456215"/>
        <dbReference type="EC" id="6.1.1.17"/>
    </reaction>
</comment>
<evidence type="ECO:0000313" key="11">
    <source>
        <dbReference type="EMBL" id="MDC7675001.1"/>
    </source>
</evidence>
<dbReference type="InterPro" id="IPR008925">
    <property type="entry name" value="aa_tRNA-synth_I_cd-bd_sf"/>
</dbReference>
<dbReference type="RefSeq" id="WP_272743310.1">
    <property type="nucleotide sequence ID" value="NZ_JAQQKV010000001.1"/>
</dbReference>
<dbReference type="SUPFAM" id="SSF52374">
    <property type="entry name" value="Nucleotidylyl transferase"/>
    <property type="match status" value="1"/>
</dbReference>
<keyword evidence="12" id="KW-1185">Reference proteome</keyword>
<dbReference type="Gene3D" id="1.10.10.350">
    <property type="match status" value="1"/>
</dbReference>
<dbReference type="InterPro" id="IPR020058">
    <property type="entry name" value="Glu/Gln-tRNA-synth_Ib_cat-dom"/>
</dbReference>
<feature type="binding site" evidence="8">
    <location>
        <position position="248"/>
    </location>
    <ligand>
        <name>ATP</name>
        <dbReference type="ChEBI" id="CHEBI:30616"/>
    </ligand>
</feature>
<dbReference type="InterPro" id="IPR014729">
    <property type="entry name" value="Rossmann-like_a/b/a_fold"/>
</dbReference>
<keyword evidence="2 8" id="KW-0963">Cytoplasm</keyword>
<evidence type="ECO:0000259" key="10">
    <source>
        <dbReference type="Pfam" id="PF19269"/>
    </source>
</evidence>
<dbReference type="Pfam" id="PF19269">
    <property type="entry name" value="Anticodon_2"/>
    <property type="match status" value="1"/>
</dbReference>
<dbReference type="InterPro" id="IPR049940">
    <property type="entry name" value="GluQ/Sye"/>
</dbReference>
<evidence type="ECO:0000256" key="5">
    <source>
        <dbReference type="ARBA" id="ARBA00022840"/>
    </source>
</evidence>
<dbReference type="PRINTS" id="PR00987">
    <property type="entry name" value="TRNASYNTHGLU"/>
</dbReference>
<dbReference type="InterPro" id="IPR001412">
    <property type="entry name" value="aa-tRNA-synth_I_CS"/>
</dbReference>
<reference evidence="11 12" key="1">
    <citation type="submission" date="2023-01" db="EMBL/GenBank/DDBJ databases">
        <title>Novel species of the genus Asticcacaulis isolated from rivers.</title>
        <authorList>
            <person name="Lu H."/>
        </authorList>
    </citation>
    <scope>NUCLEOTIDE SEQUENCE [LARGE SCALE GENOMIC DNA]</scope>
    <source>
        <strain evidence="11 12">LKC15W</strain>
    </source>
</reference>
<keyword evidence="5 8" id="KW-0067">ATP-binding</keyword>
<evidence type="ECO:0000256" key="3">
    <source>
        <dbReference type="ARBA" id="ARBA00022598"/>
    </source>
</evidence>
<comment type="similarity">
    <text evidence="1 8">Belongs to the class-I aminoacyl-tRNA synthetase family. Glutamate--tRNA ligase type 1 subfamily.</text>
</comment>
<dbReference type="InterPro" id="IPR004527">
    <property type="entry name" value="Glu-tRNA-ligase_bac/mito"/>
</dbReference>
<dbReference type="PANTHER" id="PTHR43311:SF2">
    <property type="entry name" value="GLUTAMATE--TRNA LIGASE, MITOCHONDRIAL-RELATED"/>
    <property type="match status" value="1"/>
</dbReference>
<dbReference type="SUPFAM" id="SSF48163">
    <property type="entry name" value="An anticodon-binding domain of class I aminoacyl-tRNA synthetases"/>
    <property type="match status" value="1"/>
</dbReference>
<evidence type="ECO:0000256" key="7">
    <source>
        <dbReference type="ARBA" id="ARBA00023146"/>
    </source>
</evidence>
<dbReference type="PROSITE" id="PS00178">
    <property type="entry name" value="AA_TRNA_LIGASE_I"/>
    <property type="match status" value="1"/>
</dbReference>
<dbReference type="InterPro" id="IPR045462">
    <property type="entry name" value="aa-tRNA-synth_I_cd-bd"/>
</dbReference>
<feature type="short sequence motif" description="'KMSKS' region" evidence="8">
    <location>
        <begin position="245"/>
        <end position="249"/>
    </location>
</feature>
<accession>A0ABT5HFH6</accession>
<evidence type="ECO:0000256" key="1">
    <source>
        <dbReference type="ARBA" id="ARBA00007894"/>
    </source>
</evidence>
<dbReference type="GO" id="GO:0004818">
    <property type="term" value="F:glutamate-tRNA ligase activity"/>
    <property type="evidence" value="ECO:0007669"/>
    <property type="project" value="UniProtKB-EC"/>
</dbReference>
<comment type="subunit">
    <text evidence="8">Monomer.</text>
</comment>
<keyword evidence="6 8" id="KW-0648">Protein biosynthesis</keyword>
<evidence type="ECO:0000259" key="9">
    <source>
        <dbReference type="Pfam" id="PF00749"/>
    </source>
</evidence>
<dbReference type="NCBIfam" id="TIGR00464">
    <property type="entry name" value="gltX_bact"/>
    <property type="match status" value="1"/>
</dbReference>
<dbReference type="PANTHER" id="PTHR43311">
    <property type="entry name" value="GLUTAMATE--TRNA LIGASE"/>
    <property type="match status" value="1"/>
</dbReference>
<proteinExistence type="inferred from homology"/>
<feature type="short sequence motif" description="'HIGH' region" evidence="8">
    <location>
        <begin position="9"/>
        <end position="19"/>
    </location>
</feature>
<dbReference type="Pfam" id="PF00749">
    <property type="entry name" value="tRNA-synt_1c"/>
    <property type="match status" value="1"/>
</dbReference>
<feature type="domain" description="Glutamyl/glutaminyl-tRNA synthetase class Ib catalytic" evidence="9">
    <location>
        <begin position="3"/>
        <end position="279"/>
    </location>
</feature>
<sequence length="448" mass="49648">MTVKVRFAPSPTGRIHAGNVRAALINWLFAKKQQGLFVLRIDDTDLERSTKENEDLIETDLKWLGLNWDERYNQSKRFDIYQKAADALKADSRLYACYETADELDRRRKVQLSRGLPPVYDRAALKLTEAEKAAFEAEGRKPHWRFKLDGKRVAWEDLVRGHCEVDTTSMSDPVLIREDGAFLYTLPSVVDDIDMKITHVIRGEDHVANTGTQIEIFEALSAFFGGAPLPTFAHMTLLVGADGEGLSKRLGSMSISQMREDGLEPLAITSHLAKIGTSDPLEVAPSLEVLAEAQDFAKMGRAPARYDFDDLMRLNAGVLQAMSYAEANPRLEALSANLGELFWDTIKPNLHKFADAVEWAAIVRDDVATVIEDEGFAAKALELLPTDYGRDSWSAWTSAIKDATGAKGKTLFMPLRLALTGKPHGPDMGALSFLIGREKIAKRLGVAA</sequence>
<comment type="caution">
    <text evidence="11">The sequence shown here is derived from an EMBL/GenBank/DDBJ whole genome shotgun (WGS) entry which is preliminary data.</text>
</comment>
<evidence type="ECO:0000313" key="12">
    <source>
        <dbReference type="Proteomes" id="UP001218579"/>
    </source>
</evidence>
<evidence type="ECO:0000256" key="8">
    <source>
        <dbReference type="HAMAP-Rule" id="MF_00022"/>
    </source>
</evidence>
<gene>
    <name evidence="8 11" type="primary">gltX</name>
    <name evidence="11" type="ORF">PQU98_02595</name>
</gene>
<dbReference type="EMBL" id="JAQQKV010000001">
    <property type="protein sequence ID" value="MDC7675001.1"/>
    <property type="molecule type" value="Genomic_DNA"/>
</dbReference>
<dbReference type="InterPro" id="IPR020751">
    <property type="entry name" value="aa-tRNA-synth_I_codon-bd_sub2"/>
</dbReference>